<dbReference type="AlphaFoldDB" id="A0AAE0CQ53"/>
<dbReference type="Proteomes" id="UP001280121">
    <property type="component" value="Unassembled WGS sequence"/>
</dbReference>
<proteinExistence type="predicted"/>
<organism evidence="1 2">
    <name type="scientific">Dipteronia dyeriana</name>
    <dbReference type="NCBI Taxonomy" id="168575"/>
    <lineage>
        <taxon>Eukaryota</taxon>
        <taxon>Viridiplantae</taxon>
        <taxon>Streptophyta</taxon>
        <taxon>Embryophyta</taxon>
        <taxon>Tracheophyta</taxon>
        <taxon>Spermatophyta</taxon>
        <taxon>Magnoliopsida</taxon>
        <taxon>eudicotyledons</taxon>
        <taxon>Gunneridae</taxon>
        <taxon>Pentapetalae</taxon>
        <taxon>rosids</taxon>
        <taxon>malvids</taxon>
        <taxon>Sapindales</taxon>
        <taxon>Sapindaceae</taxon>
        <taxon>Hippocastanoideae</taxon>
        <taxon>Acereae</taxon>
        <taxon>Dipteronia</taxon>
    </lineage>
</organism>
<sequence length="138" mass="15693">MKLLMGKFEKIVQMLKTISNLSLKLCGFNRHPYGYYCYCVIMDSGLSLYEFDVFYCVSRLMNLAHGLSIWIRVDGPDPQPGTYPSQVDRSAPYRRLIGDCVADVGRQTSGHAARLAAVEEISVLRSLIFRFDSRLFVN</sequence>
<keyword evidence="2" id="KW-1185">Reference proteome</keyword>
<name>A0AAE0CQ53_9ROSI</name>
<reference evidence="1" key="1">
    <citation type="journal article" date="2023" name="Plant J.">
        <title>Genome sequences and population genomics provide insights into the demographic history, inbreeding, and mutation load of two 'living fossil' tree species of Dipteronia.</title>
        <authorList>
            <person name="Feng Y."/>
            <person name="Comes H.P."/>
            <person name="Chen J."/>
            <person name="Zhu S."/>
            <person name="Lu R."/>
            <person name="Zhang X."/>
            <person name="Li P."/>
            <person name="Qiu J."/>
            <person name="Olsen K.M."/>
            <person name="Qiu Y."/>
        </authorList>
    </citation>
    <scope>NUCLEOTIDE SEQUENCE</scope>
    <source>
        <strain evidence="1">KIB01</strain>
    </source>
</reference>
<accession>A0AAE0CQ53</accession>
<protein>
    <submittedName>
        <fullName evidence="1">Uncharacterized protein</fullName>
    </submittedName>
</protein>
<evidence type="ECO:0000313" key="1">
    <source>
        <dbReference type="EMBL" id="KAK2658798.1"/>
    </source>
</evidence>
<evidence type="ECO:0000313" key="2">
    <source>
        <dbReference type="Proteomes" id="UP001280121"/>
    </source>
</evidence>
<dbReference type="EMBL" id="JANJYI010000002">
    <property type="protein sequence ID" value="KAK2658798.1"/>
    <property type="molecule type" value="Genomic_DNA"/>
</dbReference>
<gene>
    <name evidence="1" type="ORF">Ddye_005331</name>
</gene>
<comment type="caution">
    <text evidence="1">The sequence shown here is derived from an EMBL/GenBank/DDBJ whole genome shotgun (WGS) entry which is preliminary data.</text>
</comment>